<comment type="caution">
    <text evidence="1">The sequence shown here is derived from an EMBL/GenBank/DDBJ whole genome shotgun (WGS) entry which is preliminary data.</text>
</comment>
<protein>
    <submittedName>
        <fullName evidence="1">2-oxoglutarate-dependent dioxygenase</fullName>
    </submittedName>
</protein>
<keyword evidence="1" id="KW-0560">Oxidoreductase</keyword>
<keyword evidence="2" id="KW-1185">Reference proteome</keyword>
<dbReference type="Proteomes" id="UP000327157">
    <property type="component" value="Chromosome 15"/>
</dbReference>
<keyword evidence="1" id="KW-0223">Dioxygenase</keyword>
<organism evidence="1 2">
    <name type="scientific">Pyrus ussuriensis x Pyrus communis</name>
    <dbReference type="NCBI Taxonomy" id="2448454"/>
    <lineage>
        <taxon>Eukaryota</taxon>
        <taxon>Viridiplantae</taxon>
        <taxon>Streptophyta</taxon>
        <taxon>Embryophyta</taxon>
        <taxon>Tracheophyta</taxon>
        <taxon>Spermatophyta</taxon>
        <taxon>Magnoliopsida</taxon>
        <taxon>eudicotyledons</taxon>
        <taxon>Gunneridae</taxon>
        <taxon>Pentapetalae</taxon>
        <taxon>rosids</taxon>
        <taxon>fabids</taxon>
        <taxon>Rosales</taxon>
        <taxon>Rosaceae</taxon>
        <taxon>Amygdaloideae</taxon>
        <taxon>Maleae</taxon>
        <taxon>Pyrus</taxon>
    </lineage>
</organism>
<reference evidence="2" key="2">
    <citation type="submission" date="2019-10" db="EMBL/GenBank/DDBJ databases">
        <title>A de novo genome assembly of a pear dwarfing rootstock.</title>
        <authorList>
            <person name="Wang F."/>
            <person name="Wang J."/>
            <person name="Li S."/>
            <person name="Zhang Y."/>
            <person name="Fang M."/>
            <person name="Ma L."/>
            <person name="Zhao Y."/>
            <person name="Jiang S."/>
        </authorList>
    </citation>
    <scope>NUCLEOTIDE SEQUENCE [LARGE SCALE GENOMIC DNA]</scope>
</reference>
<evidence type="ECO:0000313" key="1">
    <source>
        <dbReference type="EMBL" id="KAB2618464.1"/>
    </source>
</evidence>
<reference evidence="1 2" key="1">
    <citation type="submission" date="2019-09" db="EMBL/GenBank/DDBJ databases">
        <authorList>
            <person name="Ou C."/>
        </authorList>
    </citation>
    <scope>NUCLEOTIDE SEQUENCE [LARGE SCALE GENOMIC DNA]</scope>
    <source>
        <strain evidence="1">S2</strain>
        <tissue evidence="1">Leaf</tissue>
    </source>
</reference>
<evidence type="ECO:0000313" key="2">
    <source>
        <dbReference type="Proteomes" id="UP000327157"/>
    </source>
</evidence>
<gene>
    <name evidence="1" type="ORF">D8674_014333</name>
</gene>
<proteinExistence type="predicted"/>
<dbReference type="SUPFAM" id="SSF51197">
    <property type="entry name" value="Clavaminate synthase-like"/>
    <property type="match status" value="1"/>
</dbReference>
<dbReference type="AlphaFoldDB" id="A0A5N5H5Q1"/>
<accession>A0A5N5H5Q1</accession>
<reference evidence="1 2" key="3">
    <citation type="submission" date="2019-11" db="EMBL/GenBank/DDBJ databases">
        <title>A de novo genome assembly of a pear dwarfing rootstock.</title>
        <authorList>
            <person name="Wang F."/>
            <person name="Wang J."/>
            <person name="Li S."/>
            <person name="Zhang Y."/>
            <person name="Fang M."/>
            <person name="Ma L."/>
            <person name="Zhao Y."/>
            <person name="Jiang S."/>
        </authorList>
    </citation>
    <scope>NUCLEOTIDE SEQUENCE [LARGE SCALE GENOMIC DNA]</scope>
    <source>
        <strain evidence="1">S2</strain>
        <tissue evidence="1">Leaf</tissue>
    </source>
</reference>
<sequence length="79" mass="8666">MLGEAIETLGLLHYDDQVSDPANEIFGAGAHSDSGFITLLATDDVVGLLGWQQPGLVNWLACVENHMDVFSIYAGWRRF</sequence>
<dbReference type="EMBL" id="SMOL01000401">
    <property type="protein sequence ID" value="KAB2618464.1"/>
    <property type="molecule type" value="Genomic_DNA"/>
</dbReference>
<dbReference type="InterPro" id="IPR027443">
    <property type="entry name" value="IPNS-like_sf"/>
</dbReference>
<dbReference type="Gene3D" id="2.60.120.330">
    <property type="entry name" value="B-lactam Antibiotic, Isopenicillin N Synthase, Chain"/>
    <property type="match status" value="1"/>
</dbReference>
<dbReference type="GO" id="GO:0051213">
    <property type="term" value="F:dioxygenase activity"/>
    <property type="evidence" value="ECO:0007669"/>
    <property type="project" value="UniProtKB-KW"/>
</dbReference>
<dbReference type="OrthoDB" id="1700363at2759"/>
<name>A0A5N5H5Q1_9ROSA</name>